<dbReference type="EMBL" id="BARS01042756">
    <property type="protein sequence ID" value="GAG32243.1"/>
    <property type="molecule type" value="Genomic_DNA"/>
</dbReference>
<accession>X0X6E5</accession>
<evidence type="ECO:0000256" key="2">
    <source>
        <dbReference type="SAM" id="Phobius"/>
    </source>
</evidence>
<organism evidence="3">
    <name type="scientific">marine sediment metagenome</name>
    <dbReference type="NCBI Taxonomy" id="412755"/>
    <lineage>
        <taxon>unclassified sequences</taxon>
        <taxon>metagenomes</taxon>
        <taxon>ecological metagenomes</taxon>
    </lineage>
</organism>
<feature type="compositionally biased region" description="Low complexity" evidence="1">
    <location>
        <begin position="136"/>
        <end position="154"/>
    </location>
</feature>
<dbReference type="AlphaFoldDB" id="X0X6E5"/>
<protein>
    <submittedName>
        <fullName evidence="3">Uncharacterized protein</fullName>
    </submittedName>
</protein>
<keyword evidence="2" id="KW-1133">Transmembrane helix</keyword>
<gene>
    <name evidence="3" type="ORF">S01H1_64832</name>
</gene>
<feature type="non-terminal residue" evidence="3">
    <location>
        <position position="1"/>
    </location>
</feature>
<keyword evidence="2" id="KW-0472">Membrane</keyword>
<comment type="caution">
    <text evidence="3">The sequence shown here is derived from an EMBL/GenBank/DDBJ whole genome shotgun (WGS) entry which is preliminary data.</text>
</comment>
<name>X0X6E5_9ZZZZ</name>
<proteinExistence type="predicted"/>
<evidence type="ECO:0000313" key="3">
    <source>
        <dbReference type="EMBL" id="GAG32243.1"/>
    </source>
</evidence>
<keyword evidence="2" id="KW-0812">Transmembrane</keyword>
<sequence>PEEDDSKGSLEIMAESIGQLLLIMCAIWFTNKIIRFVPTYSGCDYGKFNATNFLLPFLIILATMQTKLGAKLNILLDRVVDRWEGRTSDSQQKSSDGSVVRVSQPLAGQNQPQHQPSQADYQDRNQILPSNPQLTSMPQMNQAPQQQLSPQQSPDFNQMYQNQATPLQDAHIPSMSQEPMAANEGMGGMFGGSAW</sequence>
<feature type="transmembrane region" description="Helical" evidence="2">
    <location>
        <begin position="12"/>
        <end position="30"/>
    </location>
</feature>
<evidence type="ECO:0000256" key="1">
    <source>
        <dbReference type="SAM" id="MobiDB-lite"/>
    </source>
</evidence>
<feature type="transmembrane region" description="Helical" evidence="2">
    <location>
        <begin position="50"/>
        <end position="68"/>
    </location>
</feature>
<feature type="region of interest" description="Disordered" evidence="1">
    <location>
        <begin position="127"/>
        <end position="157"/>
    </location>
</feature>
<reference evidence="3" key="1">
    <citation type="journal article" date="2014" name="Front. Microbiol.">
        <title>High frequency of phylogenetically diverse reductive dehalogenase-homologous genes in deep subseafloor sedimentary metagenomes.</title>
        <authorList>
            <person name="Kawai M."/>
            <person name="Futagami T."/>
            <person name="Toyoda A."/>
            <person name="Takaki Y."/>
            <person name="Nishi S."/>
            <person name="Hori S."/>
            <person name="Arai W."/>
            <person name="Tsubouchi T."/>
            <person name="Morono Y."/>
            <person name="Uchiyama I."/>
            <person name="Ito T."/>
            <person name="Fujiyama A."/>
            <person name="Inagaki F."/>
            <person name="Takami H."/>
        </authorList>
    </citation>
    <scope>NUCLEOTIDE SEQUENCE</scope>
    <source>
        <strain evidence="3">Expedition CK06-06</strain>
    </source>
</reference>